<protein>
    <submittedName>
        <fullName evidence="2">Uncharacterized protein LOC107832487</fullName>
    </submittedName>
</protein>
<reference evidence="1" key="1">
    <citation type="journal article" date="2014" name="Nat. Commun.">
        <title>The tobacco genome sequence and its comparison with those of tomato and potato.</title>
        <authorList>
            <person name="Sierro N."/>
            <person name="Battey J.N."/>
            <person name="Ouadi S."/>
            <person name="Bakaher N."/>
            <person name="Bovet L."/>
            <person name="Willig A."/>
            <person name="Goepfert S."/>
            <person name="Peitsch M.C."/>
            <person name="Ivanov N.V."/>
        </authorList>
    </citation>
    <scope>NUCLEOTIDE SEQUENCE [LARGE SCALE GENOMIC DNA]</scope>
</reference>
<evidence type="ECO:0000313" key="1">
    <source>
        <dbReference type="Proteomes" id="UP000790787"/>
    </source>
</evidence>
<dbReference type="Proteomes" id="UP000790787">
    <property type="component" value="Chromosome 5"/>
</dbReference>
<evidence type="ECO:0000313" key="2">
    <source>
        <dbReference type="RefSeq" id="XP_075108759.1"/>
    </source>
</evidence>
<reference evidence="2" key="2">
    <citation type="submission" date="2025-08" db="UniProtKB">
        <authorList>
            <consortium name="RefSeq"/>
        </authorList>
    </citation>
    <scope>IDENTIFICATION</scope>
    <source>
        <tissue evidence="2">Leaf</tissue>
    </source>
</reference>
<keyword evidence="1" id="KW-1185">Reference proteome</keyword>
<gene>
    <name evidence="2" type="primary">LOC107832487</name>
</gene>
<accession>A0AC58UGZ6</accession>
<proteinExistence type="predicted"/>
<organism evidence="1 2">
    <name type="scientific">Nicotiana tabacum</name>
    <name type="common">Common tobacco</name>
    <dbReference type="NCBI Taxonomy" id="4097"/>
    <lineage>
        <taxon>Eukaryota</taxon>
        <taxon>Viridiplantae</taxon>
        <taxon>Streptophyta</taxon>
        <taxon>Embryophyta</taxon>
        <taxon>Tracheophyta</taxon>
        <taxon>Spermatophyta</taxon>
        <taxon>Magnoliopsida</taxon>
        <taxon>eudicotyledons</taxon>
        <taxon>Gunneridae</taxon>
        <taxon>Pentapetalae</taxon>
        <taxon>asterids</taxon>
        <taxon>lamiids</taxon>
        <taxon>Solanales</taxon>
        <taxon>Solanaceae</taxon>
        <taxon>Nicotianoideae</taxon>
        <taxon>Nicotianeae</taxon>
        <taxon>Nicotiana</taxon>
    </lineage>
</organism>
<name>A0AC58UGZ6_TOBAC</name>
<sequence>MACFFPFNSRNLDASFFIFRPTIVIVDDLVEALKNFSFCTESLGCVHSAIFRSIHGNMMVWYGAWIKRSSENKDLLDALLSMLTNVSSMAILMEHGFYDAYAGESKDHSPAAKFYTGDIVSMNSAASSSHHHDMPIEHFSYTCLAIFKDRFQKMDGAVAGVCLKCQTIPKVAAIFVWKSLQCCYNYILNQDSRSVLPYFDGFSLDLKYDVFKVVYVSGDGALNFHFYPPHKMLEGKEGLHNNVTQELNRVAE</sequence>
<dbReference type="RefSeq" id="XP_075108759.1">
    <property type="nucleotide sequence ID" value="XM_075252658.1"/>
</dbReference>